<reference evidence="2" key="2">
    <citation type="journal article" date="2024" name="Plant">
        <title>Genomic evolution and insights into agronomic trait innovations of Sesamum species.</title>
        <authorList>
            <person name="Miao H."/>
            <person name="Wang L."/>
            <person name="Qu L."/>
            <person name="Liu H."/>
            <person name="Sun Y."/>
            <person name="Le M."/>
            <person name="Wang Q."/>
            <person name="Wei S."/>
            <person name="Zheng Y."/>
            <person name="Lin W."/>
            <person name="Duan Y."/>
            <person name="Cao H."/>
            <person name="Xiong S."/>
            <person name="Wang X."/>
            <person name="Wei L."/>
            <person name="Li C."/>
            <person name="Ma Q."/>
            <person name="Ju M."/>
            <person name="Zhao R."/>
            <person name="Li G."/>
            <person name="Mu C."/>
            <person name="Tian Q."/>
            <person name="Mei H."/>
            <person name="Zhang T."/>
            <person name="Gao T."/>
            <person name="Zhang H."/>
        </authorList>
    </citation>
    <scope>NUCLEOTIDE SEQUENCE</scope>
    <source>
        <strain evidence="2">KEN8</strain>
    </source>
</reference>
<comment type="caution">
    <text evidence="2">The sequence shown here is derived from an EMBL/GenBank/DDBJ whole genome shotgun (WGS) entry which is preliminary data.</text>
</comment>
<dbReference type="AlphaFoldDB" id="A0AAW2MPW7"/>
<accession>A0AAW2MPW7</accession>
<dbReference type="PANTHER" id="PTHR34072:SF57">
    <property type="entry name" value="RNA-DIRECTED DNA POLYMERASE"/>
    <property type="match status" value="1"/>
</dbReference>
<evidence type="ECO:0000259" key="1">
    <source>
        <dbReference type="Pfam" id="PF17919"/>
    </source>
</evidence>
<sequence>MSPDQRTIIRSPDWNASYKIICDASNYAVGVVLGQRIEKTHHMIYYASKTLDAAQCNYSTTEKELLAIIFALDKFRSYLLGSKIVVFFGVQSHNQRPQGSENLIADHLRRLLREEDDTPICDNFLGERIFKILLAVDYVSKWAKAKATLTDDSVVVIAPPHRSATAAAASVTNPRRRHLALRLFLSRPHHRVVVVVSSSSPWCNPDLQAPVFHQYCTAPPPAPSPVQPLLPAPSVAVHELSPNEPLRHTYRKRARFNSSTGIPPTAERELEGCLTFTFWEHKKKYSVIKT</sequence>
<name>A0AAW2MPW7_9LAMI</name>
<dbReference type="EMBL" id="JACGWM010000013">
    <property type="protein sequence ID" value="KAL0332973.1"/>
    <property type="molecule type" value="Genomic_DNA"/>
</dbReference>
<proteinExistence type="predicted"/>
<dbReference type="FunFam" id="3.10.20.370:FF:000001">
    <property type="entry name" value="Retrovirus-related Pol polyprotein from transposon 17.6-like protein"/>
    <property type="match status" value="1"/>
</dbReference>
<organism evidence="2">
    <name type="scientific">Sesamum calycinum</name>
    <dbReference type="NCBI Taxonomy" id="2727403"/>
    <lineage>
        <taxon>Eukaryota</taxon>
        <taxon>Viridiplantae</taxon>
        <taxon>Streptophyta</taxon>
        <taxon>Embryophyta</taxon>
        <taxon>Tracheophyta</taxon>
        <taxon>Spermatophyta</taxon>
        <taxon>Magnoliopsida</taxon>
        <taxon>eudicotyledons</taxon>
        <taxon>Gunneridae</taxon>
        <taxon>Pentapetalae</taxon>
        <taxon>asterids</taxon>
        <taxon>lamiids</taxon>
        <taxon>Lamiales</taxon>
        <taxon>Pedaliaceae</taxon>
        <taxon>Sesamum</taxon>
    </lineage>
</organism>
<dbReference type="InterPro" id="IPR043502">
    <property type="entry name" value="DNA/RNA_pol_sf"/>
</dbReference>
<dbReference type="InterPro" id="IPR041577">
    <property type="entry name" value="RT_RNaseH_2"/>
</dbReference>
<protein>
    <submittedName>
        <fullName evidence="2">Retrovirus-related Pol polyprotein from transposon.6</fullName>
    </submittedName>
</protein>
<evidence type="ECO:0000313" key="2">
    <source>
        <dbReference type="EMBL" id="KAL0332973.1"/>
    </source>
</evidence>
<dbReference type="Gene3D" id="3.10.20.370">
    <property type="match status" value="1"/>
</dbReference>
<dbReference type="CDD" id="cd09274">
    <property type="entry name" value="RNase_HI_RT_Ty3"/>
    <property type="match status" value="1"/>
</dbReference>
<dbReference type="Pfam" id="PF17919">
    <property type="entry name" value="RT_RNaseH_2"/>
    <property type="match status" value="1"/>
</dbReference>
<dbReference type="SUPFAM" id="SSF56672">
    <property type="entry name" value="DNA/RNA polymerases"/>
    <property type="match status" value="1"/>
</dbReference>
<feature type="domain" description="Reverse transcriptase/retrotransposon-derived protein RNase H-like" evidence="1">
    <location>
        <begin position="6"/>
        <end position="86"/>
    </location>
</feature>
<reference evidence="2" key="1">
    <citation type="submission" date="2020-06" db="EMBL/GenBank/DDBJ databases">
        <authorList>
            <person name="Li T."/>
            <person name="Hu X."/>
            <person name="Zhang T."/>
            <person name="Song X."/>
            <person name="Zhang H."/>
            <person name="Dai N."/>
            <person name="Sheng W."/>
            <person name="Hou X."/>
            <person name="Wei L."/>
        </authorList>
    </citation>
    <scope>NUCLEOTIDE SEQUENCE</scope>
    <source>
        <strain evidence="2">KEN8</strain>
        <tissue evidence="2">Leaf</tissue>
    </source>
</reference>
<gene>
    <name evidence="2" type="ORF">Scaly_2198800</name>
</gene>
<dbReference type="PANTHER" id="PTHR34072">
    <property type="entry name" value="ENZYMATIC POLYPROTEIN-RELATED"/>
    <property type="match status" value="1"/>
</dbReference>